<accession>A0ACB9BL25</accession>
<organism evidence="1 2">
    <name type="scientific">Cichorium intybus</name>
    <name type="common">Chicory</name>
    <dbReference type="NCBI Taxonomy" id="13427"/>
    <lineage>
        <taxon>Eukaryota</taxon>
        <taxon>Viridiplantae</taxon>
        <taxon>Streptophyta</taxon>
        <taxon>Embryophyta</taxon>
        <taxon>Tracheophyta</taxon>
        <taxon>Spermatophyta</taxon>
        <taxon>Magnoliopsida</taxon>
        <taxon>eudicotyledons</taxon>
        <taxon>Gunneridae</taxon>
        <taxon>Pentapetalae</taxon>
        <taxon>asterids</taxon>
        <taxon>campanulids</taxon>
        <taxon>Asterales</taxon>
        <taxon>Asteraceae</taxon>
        <taxon>Cichorioideae</taxon>
        <taxon>Cichorieae</taxon>
        <taxon>Cichoriinae</taxon>
        <taxon>Cichorium</taxon>
    </lineage>
</organism>
<gene>
    <name evidence="1" type="ORF">L2E82_33765</name>
</gene>
<name>A0ACB9BL25_CICIN</name>
<comment type="caution">
    <text evidence="1">The sequence shown here is derived from an EMBL/GenBank/DDBJ whole genome shotgun (WGS) entry which is preliminary data.</text>
</comment>
<sequence>MHPKGRTPVTPQLICYDGFEPSGKMHIAQGVMKTINVYKLTFAGCKVNIWIADWFAKLNNKMGGNLNKIQTVRKYLIEIRKVTGMNIDDDKVEFLWTYEEVNSKALDYCPLMIMMYIAKRNKPPRIMSRTN</sequence>
<reference evidence="1 2" key="2">
    <citation type="journal article" date="2022" name="Mol. Ecol. Resour.">
        <title>The genomes of chicory, endive, great burdock and yacon provide insights into Asteraceae paleo-polyploidization history and plant inulin production.</title>
        <authorList>
            <person name="Fan W."/>
            <person name="Wang S."/>
            <person name="Wang H."/>
            <person name="Wang A."/>
            <person name="Jiang F."/>
            <person name="Liu H."/>
            <person name="Zhao H."/>
            <person name="Xu D."/>
            <person name="Zhang Y."/>
        </authorList>
    </citation>
    <scope>NUCLEOTIDE SEQUENCE [LARGE SCALE GENOMIC DNA]</scope>
    <source>
        <strain evidence="2">cv. Punajuju</strain>
        <tissue evidence="1">Leaves</tissue>
    </source>
</reference>
<proteinExistence type="predicted"/>
<dbReference type="Proteomes" id="UP001055811">
    <property type="component" value="Linkage Group LG06"/>
</dbReference>
<evidence type="ECO:0000313" key="2">
    <source>
        <dbReference type="Proteomes" id="UP001055811"/>
    </source>
</evidence>
<dbReference type="EMBL" id="CM042014">
    <property type="protein sequence ID" value="KAI3722720.1"/>
    <property type="molecule type" value="Genomic_DNA"/>
</dbReference>
<reference evidence="2" key="1">
    <citation type="journal article" date="2022" name="Mol. Ecol. Resour.">
        <title>The genomes of chicory, endive, great burdock and yacon provide insights into Asteraceae palaeo-polyploidization history and plant inulin production.</title>
        <authorList>
            <person name="Fan W."/>
            <person name="Wang S."/>
            <person name="Wang H."/>
            <person name="Wang A."/>
            <person name="Jiang F."/>
            <person name="Liu H."/>
            <person name="Zhao H."/>
            <person name="Xu D."/>
            <person name="Zhang Y."/>
        </authorList>
    </citation>
    <scope>NUCLEOTIDE SEQUENCE [LARGE SCALE GENOMIC DNA]</scope>
    <source>
        <strain evidence="2">cv. Punajuju</strain>
    </source>
</reference>
<evidence type="ECO:0000313" key="1">
    <source>
        <dbReference type="EMBL" id="KAI3722720.1"/>
    </source>
</evidence>
<keyword evidence="2" id="KW-1185">Reference proteome</keyword>
<protein>
    <submittedName>
        <fullName evidence="1">Uncharacterized protein</fullName>
    </submittedName>
</protein>